<feature type="compositionally biased region" description="Basic residues" evidence="1">
    <location>
        <begin position="399"/>
        <end position="417"/>
    </location>
</feature>
<feature type="non-terminal residue" evidence="2">
    <location>
        <position position="1"/>
    </location>
</feature>
<organism evidence="2">
    <name type="scientific">uncultured Pseudonocardia sp</name>
    <dbReference type="NCBI Taxonomy" id="211455"/>
    <lineage>
        <taxon>Bacteria</taxon>
        <taxon>Bacillati</taxon>
        <taxon>Actinomycetota</taxon>
        <taxon>Actinomycetes</taxon>
        <taxon>Pseudonocardiales</taxon>
        <taxon>Pseudonocardiaceae</taxon>
        <taxon>Pseudonocardia</taxon>
        <taxon>environmental samples</taxon>
    </lineage>
</organism>
<evidence type="ECO:0000313" key="2">
    <source>
        <dbReference type="EMBL" id="CAA9449717.1"/>
    </source>
</evidence>
<feature type="non-terminal residue" evidence="2">
    <location>
        <position position="489"/>
    </location>
</feature>
<feature type="compositionally biased region" description="Basic residues" evidence="1">
    <location>
        <begin position="269"/>
        <end position="278"/>
    </location>
</feature>
<feature type="compositionally biased region" description="Basic and acidic residues" evidence="1">
    <location>
        <begin position="84"/>
        <end position="100"/>
    </location>
</feature>
<accession>A0A6J4QN23</accession>
<protein>
    <submittedName>
        <fullName evidence="2">Succinate-semialdehyde dehydrogenase [NAD(P)+]</fullName>
        <ecNumber evidence="2">1.2.1.16</ecNumber>
    </submittedName>
</protein>
<feature type="compositionally biased region" description="Low complexity" evidence="1">
    <location>
        <begin position="253"/>
        <end position="268"/>
    </location>
</feature>
<feature type="compositionally biased region" description="Basic residues" evidence="1">
    <location>
        <begin position="376"/>
        <end position="387"/>
    </location>
</feature>
<dbReference type="AlphaFoldDB" id="A0A6J4QN23"/>
<proteinExistence type="predicted"/>
<feature type="region of interest" description="Disordered" evidence="1">
    <location>
        <begin position="1"/>
        <end position="489"/>
    </location>
</feature>
<dbReference type="EMBL" id="CADCUS010000643">
    <property type="protein sequence ID" value="CAA9449717.1"/>
    <property type="molecule type" value="Genomic_DNA"/>
</dbReference>
<sequence length="489" mass="54244">EPHRRSPRPRRRPHRPVRRGVLAAGGGRAHARRGRPGYREDARRGGRRQPGRRHGRARRRLRGAGRVRRDGAAGARGGAAPGLRADDATHRRPRPGHDAGDGQAARRVQGRGHLRRGVLPLVRRGGRARRRRLRHGPRRHQPLPGHAPAGRGVPAHHAVELPHGHGHPQDRPGRRRRLRHGDQAGRADPAVDARPRRDPRRGGPARRRAQRRHHQRRRRGDGAAHPRRPRPQAVVHRLHRGREAAAGAGLGEGAAHVDGAGRQRAVPGVRRRRPRRGRRGGDGGEDAQHGRGLHRGQPVPGAARGGRGVRPPPRRADGRAVGGPRHLRRRAGRTARRREGPRQGRGAGARRRRPGRAGGGRRRPDRRAGLLLPAHGAHRRPARRAAHPRGDLRPDRGDHRLRHRGRGGGRGQRHRVRAGQLPVHGEPDPLAADGRAAGGRHDRAQHRARVQPGRPVRRDQAVRAGPRGRQRRDRGVPRDQVRRHRLRGL</sequence>
<feature type="compositionally biased region" description="Basic residues" evidence="1">
    <location>
        <begin position="197"/>
        <end position="240"/>
    </location>
</feature>
<dbReference type="GO" id="GO:0009013">
    <property type="term" value="F:succinate-semialdehyde dehydrogenase [NAD(P)+] activity"/>
    <property type="evidence" value="ECO:0007669"/>
    <property type="project" value="UniProtKB-EC"/>
</dbReference>
<name>A0A6J4QN23_9PSEU</name>
<feature type="compositionally biased region" description="Basic residues" evidence="1">
    <location>
        <begin position="325"/>
        <end position="336"/>
    </location>
</feature>
<evidence type="ECO:0000256" key="1">
    <source>
        <dbReference type="SAM" id="MobiDB-lite"/>
    </source>
</evidence>
<dbReference type="EC" id="1.2.1.16" evidence="2"/>
<feature type="compositionally biased region" description="Basic and acidic residues" evidence="1">
    <location>
        <begin position="388"/>
        <end position="398"/>
    </location>
</feature>
<feature type="compositionally biased region" description="Basic residues" evidence="1">
    <location>
        <begin position="1"/>
        <end position="18"/>
    </location>
</feature>
<feature type="compositionally biased region" description="Basic residues" evidence="1">
    <location>
        <begin position="45"/>
        <end position="66"/>
    </location>
</feature>
<feature type="compositionally biased region" description="Basic and acidic residues" evidence="1">
    <location>
        <begin position="157"/>
        <end position="172"/>
    </location>
</feature>
<reference evidence="2" key="1">
    <citation type="submission" date="2020-02" db="EMBL/GenBank/DDBJ databases">
        <authorList>
            <person name="Meier V. D."/>
        </authorList>
    </citation>
    <scope>NUCLEOTIDE SEQUENCE</scope>
    <source>
        <strain evidence="2">AVDCRST_MAG66</strain>
    </source>
</reference>
<keyword evidence="2" id="KW-0560">Oxidoreductase</keyword>
<feature type="compositionally biased region" description="Basic residues" evidence="1">
    <location>
        <begin position="348"/>
        <end position="365"/>
    </location>
</feature>
<feature type="compositionally biased region" description="Basic and acidic residues" evidence="1">
    <location>
        <begin position="180"/>
        <end position="196"/>
    </location>
</feature>
<feature type="compositionally biased region" description="Basic residues" evidence="1">
    <location>
        <begin position="124"/>
        <end position="141"/>
    </location>
</feature>
<feature type="compositionally biased region" description="Basic and acidic residues" evidence="1">
    <location>
        <begin position="279"/>
        <end position="289"/>
    </location>
</feature>
<gene>
    <name evidence="2" type="ORF">AVDCRST_MAG66-4775</name>
</gene>